<dbReference type="SUPFAM" id="SSF52200">
    <property type="entry name" value="Toll/Interleukin receptor TIR domain"/>
    <property type="match status" value="1"/>
</dbReference>
<dbReference type="OMA" id="PIVENIW"/>
<evidence type="ECO:0000313" key="9">
    <source>
        <dbReference type="EMBL" id="EDS31489.1"/>
    </source>
</evidence>
<dbReference type="PROSITE" id="PS50104">
    <property type="entry name" value="TIR"/>
    <property type="match status" value="1"/>
</dbReference>
<feature type="transmembrane region" description="Helical" evidence="6">
    <location>
        <begin position="200"/>
        <end position="222"/>
    </location>
</feature>
<keyword evidence="4 6" id="KW-1133">Transmembrane helix</keyword>
<dbReference type="GO" id="GO:0005886">
    <property type="term" value="C:plasma membrane"/>
    <property type="evidence" value="ECO:0007669"/>
    <property type="project" value="TreeGrafter"/>
</dbReference>
<reference evidence="10" key="2">
    <citation type="submission" date="2020-05" db="UniProtKB">
        <authorList>
            <consortium name="EnsemblMetazoa"/>
        </authorList>
    </citation>
    <scope>IDENTIFICATION</scope>
    <source>
        <strain evidence="10">JHB</strain>
    </source>
</reference>
<protein>
    <submittedName>
        <fullName evidence="9">Toll</fullName>
    </submittedName>
</protein>
<evidence type="ECO:0000256" key="4">
    <source>
        <dbReference type="ARBA" id="ARBA00022989"/>
    </source>
</evidence>
<dbReference type="OrthoDB" id="9985615at2759"/>
<dbReference type="SMART" id="SM00255">
    <property type="entry name" value="TIR"/>
    <property type="match status" value="1"/>
</dbReference>
<dbReference type="AlphaFoldDB" id="B0WN58"/>
<dbReference type="InterPro" id="IPR035897">
    <property type="entry name" value="Toll_tir_struct_dom_sf"/>
</dbReference>
<dbReference type="InterPro" id="IPR032675">
    <property type="entry name" value="LRR_dom_sf"/>
</dbReference>
<dbReference type="PANTHER" id="PTHR24365">
    <property type="entry name" value="TOLL-LIKE RECEPTOR"/>
    <property type="match status" value="1"/>
</dbReference>
<evidence type="ECO:0000256" key="1">
    <source>
        <dbReference type="ARBA" id="ARBA00004167"/>
    </source>
</evidence>
<dbReference type="Proteomes" id="UP000002320">
    <property type="component" value="Unassembled WGS sequence"/>
</dbReference>
<evidence type="ECO:0000313" key="10">
    <source>
        <dbReference type="EnsemblMetazoa" id="CPIJ008496-PA"/>
    </source>
</evidence>
<feature type="signal peptide" evidence="7">
    <location>
        <begin position="1"/>
        <end position="18"/>
    </location>
</feature>
<keyword evidence="11" id="KW-1185">Reference proteome</keyword>
<dbReference type="InParanoid" id="B0WN58"/>
<dbReference type="eggNOG" id="KOG4641">
    <property type="taxonomic scope" value="Eukaryota"/>
</dbReference>
<organism>
    <name type="scientific">Culex quinquefasciatus</name>
    <name type="common">Southern house mosquito</name>
    <name type="synonym">Culex pungens</name>
    <dbReference type="NCBI Taxonomy" id="7176"/>
    <lineage>
        <taxon>Eukaryota</taxon>
        <taxon>Metazoa</taxon>
        <taxon>Ecdysozoa</taxon>
        <taxon>Arthropoda</taxon>
        <taxon>Hexapoda</taxon>
        <taxon>Insecta</taxon>
        <taxon>Pterygota</taxon>
        <taxon>Neoptera</taxon>
        <taxon>Endopterygota</taxon>
        <taxon>Diptera</taxon>
        <taxon>Nematocera</taxon>
        <taxon>Culicoidea</taxon>
        <taxon>Culicidae</taxon>
        <taxon>Culicinae</taxon>
        <taxon>Culicini</taxon>
        <taxon>Culex</taxon>
        <taxon>Culex</taxon>
    </lineage>
</organism>
<sequence>MKLFWSIVLFWVGIFVSGERLNENATNYWSELCPKECRSCRIDQTRRNLTIDCSNSLLEEVPLISREISLNSSSVTLDVRNNSIRVIPAVEDNLGFGLINKLLLDGNEIDALNVASLHVNLSFVSMTYNKLHQLEDTFVDHALKTKTLREIVLINNSWPCECHLAKQMVRLGTKFKQFRVPTCTSGQRLIDLNRSCITKVMFLMVLGSVLFTLTITFSALYIRHRHSIKVRLFSLQICLGFVSHEEPDAALLPFDAFISYSHRNDQFIVNELIPTLEKAPHSYKLCSILTQNFIPGDPIPTEQFEQAIRSSRRTIIYITKQYLQSQWTLTSFRTTFESALTRSRLIVILAEDVEKFDELRTSLRSKTLLERDDPFLWQKLLYAMPHRSAALMRKHRREQSERTRKQTELLREKNRAREAKRLADVVL</sequence>
<name>B0WN58_CULQU</name>
<comment type="subcellular location">
    <subcellularLocation>
        <location evidence="1">Membrane</location>
        <topology evidence="1">Single-pass membrane protein</topology>
    </subcellularLocation>
</comment>
<dbReference type="Gene3D" id="3.40.50.10140">
    <property type="entry name" value="Toll/interleukin-1 receptor homology (TIR) domain"/>
    <property type="match status" value="1"/>
</dbReference>
<evidence type="ECO:0000256" key="2">
    <source>
        <dbReference type="ARBA" id="ARBA00022692"/>
    </source>
</evidence>
<dbReference type="GO" id="GO:0038023">
    <property type="term" value="F:signaling receptor activity"/>
    <property type="evidence" value="ECO:0007669"/>
    <property type="project" value="TreeGrafter"/>
</dbReference>
<dbReference type="SUPFAM" id="SSF52075">
    <property type="entry name" value="Outer arm dynein light chain 1"/>
    <property type="match status" value="1"/>
</dbReference>
<evidence type="ECO:0000313" key="11">
    <source>
        <dbReference type="Proteomes" id="UP000002320"/>
    </source>
</evidence>
<dbReference type="HOGENOM" id="CLU_642913_0_0_1"/>
<keyword evidence="2 6" id="KW-0812">Transmembrane</keyword>
<dbReference type="GO" id="GO:0007165">
    <property type="term" value="P:signal transduction"/>
    <property type="evidence" value="ECO:0007669"/>
    <property type="project" value="InterPro"/>
</dbReference>
<evidence type="ECO:0000256" key="3">
    <source>
        <dbReference type="ARBA" id="ARBA00022729"/>
    </source>
</evidence>
<feature type="chain" id="PRO_5011408248" evidence="7">
    <location>
        <begin position="19"/>
        <end position="427"/>
    </location>
</feature>
<evidence type="ECO:0000259" key="8">
    <source>
        <dbReference type="PROSITE" id="PS50104"/>
    </source>
</evidence>
<keyword evidence="5 6" id="KW-0472">Membrane</keyword>
<dbReference type="Pfam" id="PF13676">
    <property type="entry name" value="TIR_2"/>
    <property type="match status" value="1"/>
</dbReference>
<dbReference type="Gene3D" id="3.80.10.10">
    <property type="entry name" value="Ribonuclease Inhibitor"/>
    <property type="match status" value="1"/>
</dbReference>
<evidence type="ECO:0000256" key="6">
    <source>
        <dbReference type="SAM" id="Phobius"/>
    </source>
</evidence>
<dbReference type="EMBL" id="DS232007">
    <property type="protein sequence ID" value="EDS31489.1"/>
    <property type="molecule type" value="Genomic_DNA"/>
</dbReference>
<gene>
    <name evidence="10" type="primary">6040798</name>
    <name evidence="9" type="ORF">CpipJ_CPIJ008496</name>
</gene>
<dbReference type="InterPro" id="IPR000157">
    <property type="entry name" value="TIR_dom"/>
</dbReference>
<dbReference type="STRING" id="7176.B0WN58"/>
<dbReference type="EnsemblMetazoa" id="CPIJ008496-RA">
    <property type="protein sequence ID" value="CPIJ008496-PA"/>
    <property type="gene ID" value="CPIJ008496"/>
</dbReference>
<dbReference type="PANTHER" id="PTHR24365:SF541">
    <property type="entry name" value="PROTEIN TOLL-RELATED"/>
    <property type="match status" value="1"/>
</dbReference>
<evidence type="ECO:0000256" key="5">
    <source>
        <dbReference type="ARBA" id="ARBA00023136"/>
    </source>
</evidence>
<dbReference type="VEuPathDB" id="VectorBase:CQUJHB000325"/>
<proteinExistence type="predicted"/>
<dbReference type="KEGG" id="cqu:CpipJ_CPIJ008496"/>
<feature type="domain" description="TIR" evidence="8">
    <location>
        <begin position="252"/>
        <end position="384"/>
    </location>
</feature>
<reference evidence="9" key="1">
    <citation type="submission" date="2007-03" db="EMBL/GenBank/DDBJ databases">
        <title>Annotation of Culex pipiens quinquefasciatus.</title>
        <authorList>
            <consortium name="The Broad Institute Genome Sequencing Platform"/>
            <person name="Atkinson P.W."/>
            <person name="Hemingway J."/>
            <person name="Christensen B.M."/>
            <person name="Higgs S."/>
            <person name="Kodira C."/>
            <person name="Hannick L."/>
            <person name="Megy K."/>
            <person name="O'Leary S."/>
            <person name="Pearson M."/>
            <person name="Haas B.J."/>
            <person name="Mauceli E."/>
            <person name="Wortman J.R."/>
            <person name="Lee N.H."/>
            <person name="Guigo R."/>
            <person name="Stanke M."/>
            <person name="Alvarado L."/>
            <person name="Amedeo P."/>
            <person name="Antoine C.H."/>
            <person name="Arensburger P."/>
            <person name="Bidwell S.L."/>
            <person name="Crawford M."/>
            <person name="Camaro F."/>
            <person name="Devon K."/>
            <person name="Engels R."/>
            <person name="Hammond M."/>
            <person name="Howarth C."/>
            <person name="Koehrsen M."/>
            <person name="Lawson D."/>
            <person name="Montgomery P."/>
            <person name="Nene V."/>
            <person name="Nusbaum C."/>
            <person name="Puiu D."/>
            <person name="Romero-Severson J."/>
            <person name="Severson D.W."/>
            <person name="Shumway M."/>
            <person name="Sisk P."/>
            <person name="Stolte C."/>
            <person name="Zeng Q."/>
            <person name="Eisenstadt E."/>
            <person name="Fraser-Liggett C."/>
            <person name="Strausberg R."/>
            <person name="Galagan J."/>
            <person name="Birren B."/>
            <person name="Collins F.H."/>
        </authorList>
    </citation>
    <scope>NUCLEOTIDE SEQUENCE [LARGE SCALE GENOMIC DNA]</scope>
    <source>
        <strain evidence="9">JHB</strain>
    </source>
</reference>
<dbReference type="VEuPathDB" id="VectorBase:CPIJ008496"/>
<keyword evidence="3 7" id="KW-0732">Signal</keyword>
<accession>B0WN58</accession>
<evidence type="ECO:0000256" key="7">
    <source>
        <dbReference type="SAM" id="SignalP"/>
    </source>
</evidence>